<accession>A0A7J4TK31</accession>
<proteinExistence type="predicted"/>
<sequence length="132" mass="14412">MDNRGQLSAEYILIVGFLLAVILIFAVYVSDQTEQNTIATATRLGAVNASAEIGIMNRNITPIRVTKVEMTDSENIINIVVFLSNSPSDISQKQSILTGIQQSIESQGYPVNNAGNNLTLNTSKHNYLIRLS</sequence>
<dbReference type="EMBL" id="DUHE01000052">
    <property type="protein sequence ID" value="HII83569.1"/>
    <property type="molecule type" value="Genomic_DNA"/>
</dbReference>
<organism evidence="2 3">
    <name type="scientific">Methanobacterium subterraneum</name>
    <dbReference type="NCBI Taxonomy" id="59277"/>
    <lineage>
        <taxon>Archaea</taxon>
        <taxon>Methanobacteriati</taxon>
        <taxon>Methanobacteriota</taxon>
        <taxon>Methanomada group</taxon>
        <taxon>Methanobacteria</taxon>
        <taxon>Methanobacteriales</taxon>
        <taxon>Methanobacteriaceae</taxon>
        <taxon>Methanobacterium</taxon>
    </lineage>
</organism>
<dbReference type="AlphaFoldDB" id="A0A7J4TK31"/>
<reference evidence="3" key="1">
    <citation type="journal article" date="2020" name="bioRxiv">
        <title>A rank-normalized archaeal taxonomy based on genome phylogeny resolves widespread incomplete and uneven classifications.</title>
        <authorList>
            <person name="Rinke C."/>
            <person name="Chuvochina M."/>
            <person name="Mussig A.J."/>
            <person name="Chaumeil P.-A."/>
            <person name="Waite D.W."/>
            <person name="Whitman W.B."/>
            <person name="Parks D.H."/>
            <person name="Hugenholtz P."/>
        </authorList>
    </citation>
    <scope>NUCLEOTIDE SEQUENCE [LARGE SCALE GENOMIC DNA]</scope>
</reference>
<dbReference type="Proteomes" id="UP000586031">
    <property type="component" value="Unassembled WGS sequence"/>
</dbReference>
<evidence type="ECO:0000313" key="3">
    <source>
        <dbReference type="Proteomes" id="UP000586031"/>
    </source>
</evidence>
<keyword evidence="1" id="KW-0812">Transmembrane</keyword>
<name>A0A7J4TK31_9EURY</name>
<feature type="transmembrane region" description="Helical" evidence="1">
    <location>
        <begin position="12"/>
        <end position="30"/>
    </location>
</feature>
<keyword evidence="1" id="KW-1133">Transmembrane helix</keyword>
<protein>
    <submittedName>
        <fullName evidence="2">Class III signal peptide-containing protein</fullName>
    </submittedName>
</protein>
<evidence type="ECO:0000256" key="1">
    <source>
        <dbReference type="SAM" id="Phobius"/>
    </source>
</evidence>
<keyword evidence="1" id="KW-0472">Membrane</keyword>
<gene>
    <name evidence="2" type="ORF">HA271_01730</name>
</gene>
<comment type="caution">
    <text evidence="2">The sequence shown here is derived from an EMBL/GenBank/DDBJ whole genome shotgun (WGS) entry which is preliminary data.</text>
</comment>
<evidence type="ECO:0000313" key="2">
    <source>
        <dbReference type="EMBL" id="HII83569.1"/>
    </source>
</evidence>